<dbReference type="HOGENOM" id="CLU_033781_0_0_10"/>
<reference evidence="2 3" key="1">
    <citation type="submission" date="2011-02" db="EMBL/GenBank/DDBJ databases">
        <authorList>
            <person name="Weinstock G."/>
            <person name="Sodergren E."/>
            <person name="Clifton S."/>
            <person name="Fulton L."/>
            <person name="Fulton B."/>
            <person name="Courtney L."/>
            <person name="Fronick C."/>
            <person name="Harrison M."/>
            <person name="Strong C."/>
            <person name="Farmer C."/>
            <person name="Delahaunty K."/>
            <person name="Markovic C."/>
            <person name="Hall O."/>
            <person name="Minx P."/>
            <person name="Tomlinson C."/>
            <person name="Mitreva M."/>
            <person name="Hou S."/>
            <person name="Chen J."/>
            <person name="Wollam A."/>
            <person name="Pepin K.H."/>
            <person name="Johnson M."/>
            <person name="Bhonagiri V."/>
            <person name="Zhang X."/>
            <person name="Suruliraj S."/>
            <person name="Warren W."/>
            <person name="Chinwalla A."/>
            <person name="Mardis E.R."/>
            <person name="Wilson R.K."/>
        </authorList>
    </citation>
    <scope>NUCLEOTIDE SEQUENCE [LARGE SCALE GENOMIC DNA]</scope>
    <source>
        <strain evidence="2 3">YIT 12057</strain>
    </source>
</reference>
<sequence>LSEYNSFSRFFKHSLGTFLLLLLLAACSPEDDALPGGDGDNTASAALRIEVSASDFTSAATRSNAGSNNSIDGNNAATRATDNGAVTTFESGDRIGITVLDGSGNMLSDNIPYKYNGSAWSFDNANGEGKTALYYDNKATAYVAYFPYSPEADGITGADIPAALKAQFPPRYDQRTEDAYRASDLLVWSNGTGSVPLKTLEIEFTHAYSSLSLSPSIKCKIDEKETSYIPSSVDDVSFTIGTEPLLPYRADDGSYRIIVSPQTTDARWFCSYKAKTYGGTMPETALAANNRHTLAPTLKDIGAYAFANAQVGDFYCKNKKNEGYLIPGDASLTTEQQKACIGIVYSTDVSRIGTAAKQALTKKGVNTPHGLVMALTNASEGCRWGEYGKDENSGGADGEPFKANTDQLQKQYNNVDGYAETHWIIDTYGRDGNTALKNTYTAFYHASRYGTAKSSTGKYYAPSKTTGWFIPSMGQWWDILSNLGKIDLTSYRDDAGSSTYIPHAAPTVVANMNRYLEKI</sequence>
<evidence type="ECO:0008006" key="4">
    <source>
        <dbReference type="Google" id="ProtNLM"/>
    </source>
</evidence>
<dbReference type="EMBL" id="AFBN01000111">
    <property type="protein sequence ID" value="EGF50052.1"/>
    <property type="molecule type" value="Genomic_DNA"/>
</dbReference>
<dbReference type="Gene3D" id="2.60.40.2620">
    <property type="entry name" value="Fimbrillin-like"/>
    <property type="match status" value="1"/>
</dbReference>
<dbReference type="eggNOG" id="ENOG5033AY2">
    <property type="taxonomic scope" value="Bacteria"/>
</dbReference>
<dbReference type="AlphaFoldDB" id="F3PYI6"/>
<evidence type="ECO:0000256" key="1">
    <source>
        <dbReference type="SAM" id="MobiDB-lite"/>
    </source>
</evidence>
<name>F3PYI6_9BACE</name>
<feature type="region of interest" description="Disordered" evidence="1">
    <location>
        <begin position="60"/>
        <end position="79"/>
    </location>
</feature>
<evidence type="ECO:0000313" key="3">
    <source>
        <dbReference type="Proteomes" id="UP000003416"/>
    </source>
</evidence>
<feature type="non-terminal residue" evidence="2">
    <location>
        <position position="1"/>
    </location>
</feature>
<accession>F3PYI6</accession>
<dbReference type="InterPro" id="IPR025049">
    <property type="entry name" value="Mfa-like_1"/>
</dbReference>
<dbReference type="Pfam" id="PF13149">
    <property type="entry name" value="Mfa_like_1"/>
    <property type="match status" value="1"/>
</dbReference>
<protein>
    <recommendedName>
        <fullName evidence="4">Fimbrillin family protein</fullName>
    </recommendedName>
</protein>
<dbReference type="CDD" id="cd13120">
    <property type="entry name" value="BF2867_like_N"/>
    <property type="match status" value="1"/>
</dbReference>
<dbReference type="Proteomes" id="UP000003416">
    <property type="component" value="Unassembled WGS sequence"/>
</dbReference>
<comment type="caution">
    <text evidence="2">The sequence shown here is derived from an EMBL/GenBank/DDBJ whole genome shotgun (WGS) entry which is preliminary data.</text>
</comment>
<dbReference type="Gene3D" id="2.60.40.3570">
    <property type="match status" value="1"/>
</dbReference>
<proteinExistence type="predicted"/>
<keyword evidence="3" id="KW-1185">Reference proteome</keyword>
<feature type="non-terminal residue" evidence="2">
    <location>
        <position position="519"/>
    </location>
</feature>
<organism evidence="2 3">
    <name type="scientific">Bacteroides fluxus YIT 12057</name>
    <dbReference type="NCBI Taxonomy" id="763034"/>
    <lineage>
        <taxon>Bacteria</taxon>
        <taxon>Pseudomonadati</taxon>
        <taxon>Bacteroidota</taxon>
        <taxon>Bacteroidia</taxon>
        <taxon>Bacteroidales</taxon>
        <taxon>Bacteroidaceae</taxon>
        <taxon>Bacteroides</taxon>
    </lineage>
</organism>
<dbReference type="InterPro" id="IPR042278">
    <property type="entry name" value="Mfa-like_1_N"/>
</dbReference>
<evidence type="ECO:0000313" key="2">
    <source>
        <dbReference type="EMBL" id="EGF50052.1"/>
    </source>
</evidence>
<gene>
    <name evidence="2" type="ORF">HMPREF9446_03834</name>
</gene>
<dbReference type="STRING" id="763034.HMPREF9446_03834"/>